<dbReference type="AlphaFoldDB" id="A0A0C3QGU6"/>
<comment type="function">
    <text evidence="6">Required for ribosome biogenesis. Part of a complex which catalyzes pseudouridylation of rRNA. This involves the isomerization of uridine such that the ribose is subsequently attached to C5, instead of the normal N1. Pseudouridine ('psi') residues may serve to stabilize the conformation of rRNAs.</text>
</comment>
<dbReference type="GO" id="GO:0003723">
    <property type="term" value="F:RNA binding"/>
    <property type="evidence" value="ECO:0007669"/>
    <property type="project" value="UniProtKB-UniRule"/>
</dbReference>
<dbReference type="InterPro" id="IPR050257">
    <property type="entry name" value="eL8/uL1-like"/>
</dbReference>
<dbReference type="PRINTS" id="PR00883">
    <property type="entry name" value="NUCLEARHMG"/>
</dbReference>
<evidence type="ECO:0000256" key="2">
    <source>
        <dbReference type="ARBA" id="ARBA00007337"/>
    </source>
</evidence>
<organism evidence="8 9">
    <name type="scientific">Tulasnella calospora MUT 4182</name>
    <dbReference type="NCBI Taxonomy" id="1051891"/>
    <lineage>
        <taxon>Eukaryota</taxon>
        <taxon>Fungi</taxon>
        <taxon>Dikarya</taxon>
        <taxon>Basidiomycota</taxon>
        <taxon>Agaricomycotina</taxon>
        <taxon>Agaricomycetes</taxon>
        <taxon>Cantharellales</taxon>
        <taxon>Tulasnellaceae</taxon>
        <taxon>Tulasnella</taxon>
    </lineage>
</organism>
<protein>
    <recommendedName>
        <fullName evidence="6">H/ACA ribonucleoprotein complex subunit 2</fullName>
    </recommendedName>
    <alternativeName>
        <fullName evidence="6">Nucleolar protein family A member 2</fullName>
    </alternativeName>
</protein>
<dbReference type="GO" id="GO:0031429">
    <property type="term" value="C:box H/ACA snoRNP complex"/>
    <property type="evidence" value="ECO:0007669"/>
    <property type="project" value="UniProtKB-UniRule"/>
</dbReference>
<proteinExistence type="inferred from homology"/>
<dbReference type="EMBL" id="KN822967">
    <property type="protein sequence ID" value="KIO30920.1"/>
    <property type="molecule type" value="Genomic_DNA"/>
</dbReference>
<name>A0A0C3QGU6_9AGAM</name>
<keyword evidence="3 6" id="KW-0694">RNA-binding</keyword>
<dbReference type="Gene3D" id="3.30.1330.30">
    <property type="match status" value="1"/>
</dbReference>
<dbReference type="Proteomes" id="UP000054248">
    <property type="component" value="Unassembled WGS sequence"/>
</dbReference>
<evidence type="ECO:0000313" key="8">
    <source>
        <dbReference type="EMBL" id="KIO30920.1"/>
    </source>
</evidence>
<dbReference type="OrthoDB" id="5364946at2759"/>
<dbReference type="PANTHER" id="PTHR23105">
    <property type="entry name" value="RIBOSOMAL PROTEIN L7AE FAMILY MEMBER"/>
    <property type="match status" value="1"/>
</dbReference>
<dbReference type="InterPro" id="IPR004038">
    <property type="entry name" value="Ribosomal_eL8/eL30/eS12/Gad45"/>
</dbReference>
<keyword evidence="5 6" id="KW-0687">Ribonucleoprotein</keyword>
<dbReference type="HOGENOM" id="CLU_084513_0_1_1"/>
<dbReference type="SUPFAM" id="SSF55315">
    <property type="entry name" value="L30e-like"/>
    <property type="match status" value="1"/>
</dbReference>
<evidence type="ECO:0000313" key="9">
    <source>
        <dbReference type="Proteomes" id="UP000054248"/>
    </source>
</evidence>
<comment type="function">
    <text evidence="6">Common component of the spliceosome and rRNA processing machinery.</text>
</comment>
<feature type="domain" description="Ribosomal protein eL8/eL30/eS12/Gadd45" evidence="7">
    <location>
        <begin position="84"/>
        <end position="169"/>
    </location>
</feature>
<dbReference type="GO" id="GO:0031120">
    <property type="term" value="P:snRNA pseudouridine synthesis"/>
    <property type="evidence" value="ECO:0007669"/>
    <property type="project" value="UniProtKB-UniRule"/>
</dbReference>
<reference evidence="9" key="2">
    <citation type="submission" date="2015-01" db="EMBL/GenBank/DDBJ databases">
        <title>Evolutionary Origins and Diversification of the Mycorrhizal Mutualists.</title>
        <authorList>
            <consortium name="DOE Joint Genome Institute"/>
            <consortium name="Mycorrhizal Genomics Consortium"/>
            <person name="Kohler A."/>
            <person name="Kuo A."/>
            <person name="Nagy L.G."/>
            <person name="Floudas D."/>
            <person name="Copeland A."/>
            <person name="Barry K.W."/>
            <person name="Cichocki N."/>
            <person name="Veneault-Fourrey C."/>
            <person name="LaButti K."/>
            <person name="Lindquist E.A."/>
            <person name="Lipzen A."/>
            <person name="Lundell T."/>
            <person name="Morin E."/>
            <person name="Murat C."/>
            <person name="Riley R."/>
            <person name="Ohm R."/>
            <person name="Sun H."/>
            <person name="Tunlid A."/>
            <person name="Henrissat B."/>
            <person name="Grigoriev I.V."/>
            <person name="Hibbett D.S."/>
            <person name="Martin F."/>
        </authorList>
    </citation>
    <scope>NUCLEOTIDE SEQUENCE [LARGE SCALE GENOMIC DNA]</scope>
    <source>
        <strain evidence="9">MUT 4182</strain>
    </source>
</reference>
<dbReference type="Pfam" id="PF01248">
    <property type="entry name" value="Ribosomal_L7Ae"/>
    <property type="match status" value="1"/>
</dbReference>
<dbReference type="GO" id="GO:0000398">
    <property type="term" value="P:mRNA splicing, via spliceosome"/>
    <property type="evidence" value="ECO:0007669"/>
    <property type="project" value="UniProtKB-UniRule"/>
</dbReference>
<keyword evidence="4 6" id="KW-0539">Nucleus</keyword>
<keyword evidence="9" id="KW-1185">Reference proteome</keyword>
<evidence type="ECO:0000259" key="7">
    <source>
        <dbReference type="Pfam" id="PF01248"/>
    </source>
</evidence>
<gene>
    <name evidence="8" type="ORF">M407DRAFT_143986</name>
</gene>
<sequence>MAKDASEKKSKKERRKSDVATLPVDDVLIEKQHDTDGDVVMEATAVEVVSKEKKKKDKSSKLVLPVEQLSPIAHPLATDKLTKKLYKTTKKAAKRSQVKRGVKEVLKGIRKGNKGLLLIAGDISPMDIISPLPVLAEDNGIPYIFVTSKEELARACLTKRPTSCVLIVPTMPVKKLKKTSEEDGGEKDDDYSDMYEELVKEVKDLDEKVLL</sequence>
<evidence type="ECO:0000256" key="5">
    <source>
        <dbReference type="ARBA" id="ARBA00023274"/>
    </source>
</evidence>
<evidence type="ECO:0000256" key="4">
    <source>
        <dbReference type="ARBA" id="ARBA00023242"/>
    </source>
</evidence>
<dbReference type="STRING" id="1051891.A0A0C3QGU6"/>
<evidence type="ECO:0000256" key="6">
    <source>
        <dbReference type="RuleBase" id="RU366039"/>
    </source>
</evidence>
<accession>A0A0C3QGU6</accession>
<dbReference type="PRINTS" id="PR00881">
    <property type="entry name" value="L7ARS6FAMILY"/>
</dbReference>
<dbReference type="InterPro" id="IPR018492">
    <property type="entry name" value="Ribosomal_eL8/Nhp2"/>
</dbReference>
<comment type="subcellular location">
    <subcellularLocation>
        <location evidence="1 6">Nucleus</location>
        <location evidence="1 6">Nucleolus</location>
    </subcellularLocation>
</comment>
<evidence type="ECO:0000256" key="3">
    <source>
        <dbReference type="ARBA" id="ARBA00022884"/>
    </source>
</evidence>
<reference evidence="8 9" key="1">
    <citation type="submission" date="2014-04" db="EMBL/GenBank/DDBJ databases">
        <authorList>
            <consortium name="DOE Joint Genome Institute"/>
            <person name="Kuo A."/>
            <person name="Girlanda M."/>
            <person name="Perotto S."/>
            <person name="Kohler A."/>
            <person name="Nagy L.G."/>
            <person name="Floudas D."/>
            <person name="Copeland A."/>
            <person name="Barry K.W."/>
            <person name="Cichocki N."/>
            <person name="Veneault-Fourrey C."/>
            <person name="LaButti K."/>
            <person name="Lindquist E.A."/>
            <person name="Lipzen A."/>
            <person name="Lundell T."/>
            <person name="Morin E."/>
            <person name="Murat C."/>
            <person name="Sun H."/>
            <person name="Tunlid A."/>
            <person name="Henrissat B."/>
            <person name="Grigoriev I.V."/>
            <person name="Hibbett D.S."/>
            <person name="Martin F."/>
            <person name="Nordberg H.P."/>
            <person name="Cantor M.N."/>
            <person name="Hua S.X."/>
        </authorList>
    </citation>
    <scope>NUCLEOTIDE SEQUENCE [LARGE SCALE GENOMIC DNA]</scope>
    <source>
        <strain evidence="8 9">MUT 4182</strain>
    </source>
</reference>
<dbReference type="InterPro" id="IPR029064">
    <property type="entry name" value="Ribosomal_eL30-like_sf"/>
</dbReference>
<dbReference type="InterPro" id="IPR002415">
    <property type="entry name" value="H/ACA_rnp_Nhp2-like"/>
</dbReference>
<evidence type="ECO:0000256" key="1">
    <source>
        <dbReference type="ARBA" id="ARBA00004604"/>
    </source>
</evidence>
<comment type="similarity">
    <text evidence="2 6">Belongs to the eukaryotic ribosomal protein eL8 family.</text>
</comment>